<dbReference type="Pfam" id="PF20101">
    <property type="entry name" value="DUF6491"/>
    <property type="match status" value="1"/>
</dbReference>
<evidence type="ECO:0000313" key="3">
    <source>
        <dbReference type="Proteomes" id="UP000077748"/>
    </source>
</evidence>
<dbReference type="Proteomes" id="UP000077748">
    <property type="component" value="Chromosome"/>
</dbReference>
<evidence type="ECO:0000313" key="2">
    <source>
        <dbReference type="EMBL" id="ANI17029.1"/>
    </source>
</evidence>
<dbReference type="PROSITE" id="PS51257">
    <property type="entry name" value="PROKAR_LIPOPROTEIN"/>
    <property type="match status" value="1"/>
</dbReference>
<feature type="signal peptide" evidence="1">
    <location>
        <begin position="1"/>
        <end position="25"/>
    </location>
</feature>
<reference evidence="2 3" key="1">
    <citation type="submission" date="2016-05" db="EMBL/GenBank/DDBJ databases">
        <title>Genome Sequence of Pseudomonas citronellolis Strain SJTE-3, an Estrogens and Persistent Organic Pollutants degradation strain.</title>
        <authorList>
            <person name="Liang R."/>
        </authorList>
    </citation>
    <scope>NUCLEOTIDE SEQUENCE [LARGE SCALE GENOMIC DNA]</scope>
    <source>
        <strain evidence="2 3">SJTE-3</strain>
    </source>
</reference>
<keyword evidence="1" id="KW-0732">Signal</keyword>
<sequence length="135" mass="15027">MRNVRSAAMLAVAVLLAACSQSGLRNDQLPLDQHLERLGYRQGEMVKSIPVWETQGWEYLDKGHIVLGHAPGRRYLVAFSSPCDNLSFSNRLNISSTVGAVTKLDRILSYDSTGIPEPCLIGELYRLERIPSRAE</sequence>
<dbReference type="AlphaFoldDB" id="A0A1A9KHR1"/>
<protein>
    <recommendedName>
        <fullName evidence="4">Lipoprotein</fullName>
    </recommendedName>
</protein>
<evidence type="ECO:0008006" key="4">
    <source>
        <dbReference type="Google" id="ProtNLM"/>
    </source>
</evidence>
<dbReference type="InterPro" id="IPR045500">
    <property type="entry name" value="DUF6491"/>
</dbReference>
<name>A0A1A9KHR1_9PSED</name>
<proteinExistence type="predicted"/>
<accession>A0A1A9KHR1</accession>
<feature type="chain" id="PRO_5008391763" description="Lipoprotein" evidence="1">
    <location>
        <begin position="26"/>
        <end position="135"/>
    </location>
</feature>
<evidence type="ECO:0000256" key="1">
    <source>
        <dbReference type="SAM" id="SignalP"/>
    </source>
</evidence>
<dbReference type="RefSeq" id="WP_064584179.1">
    <property type="nucleotide sequence ID" value="NZ_BGPP01000002.1"/>
</dbReference>
<gene>
    <name evidence="2" type="ORF">A9C11_24950</name>
</gene>
<organism evidence="2 3">
    <name type="scientific">Pseudomonas citronellolis</name>
    <dbReference type="NCBI Taxonomy" id="53408"/>
    <lineage>
        <taxon>Bacteria</taxon>
        <taxon>Pseudomonadati</taxon>
        <taxon>Pseudomonadota</taxon>
        <taxon>Gammaproteobacteria</taxon>
        <taxon>Pseudomonadales</taxon>
        <taxon>Pseudomonadaceae</taxon>
        <taxon>Pseudomonas</taxon>
    </lineage>
</organism>
<dbReference type="EMBL" id="CP015878">
    <property type="protein sequence ID" value="ANI17029.1"/>
    <property type="molecule type" value="Genomic_DNA"/>
</dbReference>